<gene>
    <name evidence="3" type="ORF">A3Q41_04620</name>
</gene>
<feature type="chain" id="PRO_5007512726" description="Lipocalin-like domain-containing protein" evidence="1">
    <location>
        <begin position="26"/>
        <end position="153"/>
    </location>
</feature>
<dbReference type="RefSeq" id="WP_228139243.1">
    <property type="nucleotide sequence ID" value="NZ_CP015220.1"/>
</dbReference>
<dbReference type="Proteomes" id="UP000076038">
    <property type="component" value="Chromosome"/>
</dbReference>
<evidence type="ECO:0000259" key="2">
    <source>
        <dbReference type="Pfam" id="PF13924"/>
    </source>
</evidence>
<dbReference type="Pfam" id="PF13924">
    <property type="entry name" value="Lipocalin_5"/>
    <property type="match status" value="1"/>
</dbReference>
<reference evidence="4" key="2">
    <citation type="submission" date="2016-04" db="EMBL/GenBank/DDBJ databases">
        <title>Complete Genome and Plasmid Sequences for Rhodococcus fascians D188 and Draft Sequences for Rhodococcus spp. Isolates PBTS 1 and PBTS 2.</title>
        <authorList>
            <person name="Stamer R."/>
            <person name="Vereecke D."/>
            <person name="Zhang Y."/>
            <person name="Schilkey F."/>
            <person name="Devitt N."/>
            <person name="Randall J."/>
        </authorList>
    </citation>
    <scope>NUCLEOTIDE SEQUENCE [LARGE SCALE GENOMIC DNA]</scope>
    <source>
        <strain evidence="4">PBTS2</strain>
    </source>
</reference>
<proteinExistence type="predicted"/>
<dbReference type="PROSITE" id="PS51257">
    <property type="entry name" value="PROKAR_LIPOPROTEIN"/>
    <property type="match status" value="1"/>
</dbReference>
<keyword evidence="1" id="KW-0732">Signal</keyword>
<evidence type="ECO:0000313" key="4">
    <source>
        <dbReference type="Proteomes" id="UP000076038"/>
    </source>
</evidence>
<name>A0A143QSG4_RHOFA</name>
<keyword evidence="4" id="KW-1185">Reference proteome</keyword>
<feature type="signal peptide" evidence="1">
    <location>
        <begin position="1"/>
        <end position="25"/>
    </location>
</feature>
<reference evidence="3 4" key="1">
    <citation type="journal article" date="2016" name="Genome Announc.">
        <title>Complete Genome and Plasmid Sequences for Rhodococcus fascians D188 and Draft Sequences for Rhodococcus Isolates PBTS 1 and PBTS 2.</title>
        <authorList>
            <person name="Stamler R.A."/>
            <person name="Vereecke D."/>
            <person name="Zhang Y."/>
            <person name="Schilkey F."/>
            <person name="Devitt N."/>
            <person name="Randall J.J."/>
        </authorList>
    </citation>
    <scope>NUCLEOTIDE SEQUENCE [LARGE SCALE GENOMIC DNA]</scope>
    <source>
        <strain evidence="3 4">PBTS2</strain>
    </source>
</reference>
<evidence type="ECO:0000313" key="3">
    <source>
        <dbReference type="EMBL" id="AMY25889.1"/>
    </source>
</evidence>
<accession>A0A143QSG4</accession>
<sequence>MVKKLLISWVAAVGLLITTAACSQASDEAGSDGLTGEWRMTSLEVGTEGDLTPTPYSGQVIFTDETMSVQAMNPDTSAPDTPLTVQGYEAYFGDLTTDADAGTLTVTVESAAVRDLIGQTFERNYEVDGDTLVLTPRDPAERFRVTYERQSAS</sequence>
<feature type="domain" description="Lipocalin-like" evidence="2">
    <location>
        <begin position="79"/>
        <end position="136"/>
    </location>
</feature>
<protein>
    <recommendedName>
        <fullName evidence="2">Lipocalin-like domain-containing protein</fullName>
    </recommendedName>
</protein>
<dbReference type="EMBL" id="CP015220">
    <property type="protein sequence ID" value="AMY25889.1"/>
    <property type="molecule type" value="Genomic_DNA"/>
</dbReference>
<dbReference type="InterPro" id="IPR024311">
    <property type="entry name" value="Lipocalin-like"/>
</dbReference>
<dbReference type="GeneID" id="93554855"/>
<dbReference type="PATRIC" id="fig|1653479.3.peg.4677"/>
<dbReference type="AlphaFoldDB" id="A0A143QSG4"/>
<organism evidence="3 4">
    <name type="scientific">Rhodococcoides fascians</name>
    <name type="common">Rhodococcus fascians</name>
    <dbReference type="NCBI Taxonomy" id="1828"/>
    <lineage>
        <taxon>Bacteria</taxon>
        <taxon>Bacillati</taxon>
        <taxon>Actinomycetota</taxon>
        <taxon>Actinomycetes</taxon>
        <taxon>Mycobacteriales</taxon>
        <taxon>Nocardiaceae</taxon>
        <taxon>Rhodococcoides</taxon>
    </lineage>
</organism>
<dbReference type="KEGG" id="rhs:A3Q41_04620"/>
<evidence type="ECO:0000256" key="1">
    <source>
        <dbReference type="SAM" id="SignalP"/>
    </source>
</evidence>